<dbReference type="InterPro" id="IPR020458">
    <property type="entry name" value="Znf_DskA_TraR_CS"/>
</dbReference>
<evidence type="ECO:0000313" key="7">
    <source>
        <dbReference type="Proteomes" id="UP000179227"/>
    </source>
</evidence>
<dbReference type="AlphaFoldDB" id="A0A1F5HXH6"/>
<keyword evidence="3" id="KW-0862">Zinc</keyword>
<gene>
    <name evidence="6" type="ORF">A3A60_00750</name>
</gene>
<feature type="zinc finger region" description="dksA C4-type" evidence="4">
    <location>
        <begin position="86"/>
        <end position="110"/>
    </location>
</feature>
<protein>
    <recommendedName>
        <fullName evidence="5">Zinc finger DksA/TraR C4-type domain-containing protein</fullName>
    </recommendedName>
</protein>
<dbReference type="EMBL" id="MFBS01000030">
    <property type="protein sequence ID" value="OGE08867.1"/>
    <property type="molecule type" value="Genomic_DNA"/>
</dbReference>
<feature type="domain" description="Zinc finger DksA/TraR C4-type" evidence="5">
    <location>
        <begin position="81"/>
        <end position="116"/>
    </location>
</feature>
<dbReference type="SUPFAM" id="SSF57716">
    <property type="entry name" value="Glucocorticoid receptor-like (DNA-binding domain)"/>
    <property type="match status" value="1"/>
</dbReference>
<dbReference type="Pfam" id="PF01258">
    <property type="entry name" value="zf-dskA_traR"/>
    <property type="match status" value="1"/>
</dbReference>
<reference evidence="6 7" key="1">
    <citation type="journal article" date="2016" name="Nat. Commun.">
        <title>Thousands of microbial genomes shed light on interconnected biogeochemical processes in an aquifer system.</title>
        <authorList>
            <person name="Anantharaman K."/>
            <person name="Brown C.T."/>
            <person name="Hug L.A."/>
            <person name="Sharon I."/>
            <person name="Castelle C.J."/>
            <person name="Probst A.J."/>
            <person name="Thomas B.C."/>
            <person name="Singh A."/>
            <person name="Wilkins M.J."/>
            <person name="Karaoz U."/>
            <person name="Brodie E.L."/>
            <person name="Williams K.H."/>
            <person name="Hubbard S.S."/>
            <person name="Banfield J.F."/>
        </authorList>
    </citation>
    <scope>NUCLEOTIDE SEQUENCE [LARGE SCALE GENOMIC DNA]</scope>
</reference>
<dbReference type="PANTHER" id="PTHR33823:SF4">
    <property type="entry name" value="GENERAL STRESS PROTEIN 16O"/>
    <property type="match status" value="1"/>
</dbReference>
<sequence length="119" mass="13667">MKIINIKKIAATIQKQRQTVLVKIRRLKREDPFTTEDRSIIVDAGTDALDLFGHERVVVLEGRLKNDLHEIEAALKKIKSGTYGICERCKKPIAPARLEVKPQAVYCLKCEQEIEKKKR</sequence>
<proteinExistence type="predicted"/>
<comment type="caution">
    <text evidence="6">The sequence shown here is derived from an EMBL/GenBank/DDBJ whole genome shotgun (WGS) entry which is preliminary data.</text>
</comment>
<dbReference type="PROSITE" id="PS01102">
    <property type="entry name" value="ZF_DKSA_1"/>
    <property type="match status" value="1"/>
</dbReference>
<dbReference type="InterPro" id="IPR000962">
    <property type="entry name" value="Znf_DskA_TraR"/>
</dbReference>
<evidence type="ECO:0000313" key="6">
    <source>
        <dbReference type="EMBL" id="OGE08867.1"/>
    </source>
</evidence>
<dbReference type="Gene3D" id="1.20.120.910">
    <property type="entry name" value="DksA, coiled-coil domain"/>
    <property type="match status" value="1"/>
</dbReference>
<dbReference type="STRING" id="1797729.A3A60_00750"/>
<keyword evidence="2" id="KW-0863">Zinc-finger</keyword>
<evidence type="ECO:0000256" key="3">
    <source>
        <dbReference type="ARBA" id="ARBA00022833"/>
    </source>
</evidence>
<dbReference type="PANTHER" id="PTHR33823">
    <property type="entry name" value="RNA POLYMERASE-BINDING TRANSCRIPTION FACTOR DKSA-RELATED"/>
    <property type="match status" value="1"/>
</dbReference>
<evidence type="ECO:0000256" key="4">
    <source>
        <dbReference type="PROSITE-ProRule" id="PRU00510"/>
    </source>
</evidence>
<name>A0A1F5HXH6_9BACT</name>
<evidence type="ECO:0000259" key="5">
    <source>
        <dbReference type="Pfam" id="PF01258"/>
    </source>
</evidence>
<organism evidence="6 7">
    <name type="scientific">Candidatus Curtissbacteria bacterium RIFCSPLOWO2_01_FULL_42_26</name>
    <dbReference type="NCBI Taxonomy" id="1797729"/>
    <lineage>
        <taxon>Bacteria</taxon>
        <taxon>Candidatus Curtissiibacteriota</taxon>
    </lineage>
</organism>
<dbReference type="Proteomes" id="UP000179227">
    <property type="component" value="Unassembled WGS sequence"/>
</dbReference>
<evidence type="ECO:0000256" key="1">
    <source>
        <dbReference type="ARBA" id="ARBA00022723"/>
    </source>
</evidence>
<accession>A0A1F5HXH6</accession>
<dbReference type="GO" id="GO:0008270">
    <property type="term" value="F:zinc ion binding"/>
    <property type="evidence" value="ECO:0007669"/>
    <property type="project" value="UniProtKB-KW"/>
</dbReference>
<evidence type="ECO:0000256" key="2">
    <source>
        <dbReference type="ARBA" id="ARBA00022771"/>
    </source>
</evidence>
<dbReference type="PROSITE" id="PS51128">
    <property type="entry name" value="ZF_DKSA_2"/>
    <property type="match status" value="1"/>
</dbReference>
<keyword evidence="1" id="KW-0479">Metal-binding</keyword>